<proteinExistence type="predicted"/>
<evidence type="ECO:0000313" key="1">
    <source>
        <dbReference type="EMBL" id="BCA84940.1"/>
    </source>
</evidence>
<organism evidence="1 2">
    <name type="scientific">Enterococcus saigonensis</name>
    <dbReference type="NCBI Taxonomy" id="1805431"/>
    <lineage>
        <taxon>Bacteria</taxon>
        <taxon>Bacillati</taxon>
        <taxon>Bacillota</taxon>
        <taxon>Bacilli</taxon>
        <taxon>Lactobacillales</taxon>
        <taxon>Enterococcaceae</taxon>
        <taxon>Enterococcus</taxon>
    </lineage>
</organism>
<dbReference type="SUPFAM" id="SSF140607">
    <property type="entry name" value="EF2947-like"/>
    <property type="match status" value="1"/>
</dbReference>
<dbReference type="Gene3D" id="1.20.120.590">
    <property type="entry name" value="EF2947-like"/>
    <property type="match status" value="1"/>
</dbReference>
<protein>
    <submittedName>
        <fullName evidence="1">Uncharacterized protein</fullName>
    </submittedName>
</protein>
<evidence type="ECO:0000313" key="2">
    <source>
        <dbReference type="Proteomes" id="UP000502998"/>
    </source>
</evidence>
<dbReference type="Proteomes" id="UP000502998">
    <property type="component" value="Chromosome"/>
</dbReference>
<dbReference type="AlphaFoldDB" id="A0A679I975"/>
<sequence length="136" mass="15744">MLNFISINKPMNMQYTEMMERFLMNTLAFSVALATKDYSTFSQEALDIMAADENWLRESVEWSQSLLVVSLVDGENYQTAEEVAEDLSGLLALYNLATQREMTDHEEALFTNLHDRFLALLLTDEELIEYLLEDEQ</sequence>
<accession>A0A679I975</accession>
<reference evidence="1 2" key="1">
    <citation type="submission" date="2020-02" db="EMBL/GenBank/DDBJ databases">
        <title>Characterization of vanA genotype vancomycin-resistant Enterococcus saigonensis VE80.</title>
        <authorList>
            <person name="Harada T."/>
            <person name="Motooka D."/>
            <person name="Nakamura S."/>
            <person name="Yamamoto Y."/>
            <person name="Kawahara R."/>
            <person name="Kawatsu K."/>
        </authorList>
    </citation>
    <scope>NUCLEOTIDE SEQUENCE [LARGE SCALE GENOMIC DNA]</scope>
    <source>
        <strain evidence="1 2">VE80</strain>
    </source>
</reference>
<dbReference type="EMBL" id="AP022822">
    <property type="protein sequence ID" value="BCA84940.1"/>
    <property type="molecule type" value="Genomic_DNA"/>
</dbReference>
<dbReference type="InterPro" id="IPR021571">
    <property type="entry name" value="DUF3206"/>
</dbReference>
<keyword evidence="2" id="KW-1185">Reference proteome</keyword>
<name>A0A679I975_9ENTE</name>
<dbReference type="Pfam" id="PF11472">
    <property type="entry name" value="DUF3206"/>
    <property type="match status" value="1"/>
</dbReference>
<dbReference type="RefSeq" id="WP_173102313.1">
    <property type="nucleotide sequence ID" value="NZ_AP022822.1"/>
</dbReference>
<gene>
    <name evidence="1" type="ORF">EsVE80_04630</name>
</gene>
<dbReference type="KEGG" id="esg:EsVE80_04630"/>
<dbReference type="InterPro" id="IPR036798">
    <property type="entry name" value="EF2947-like_sf"/>
</dbReference>